<dbReference type="GO" id="GO:0043565">
    <property type="term" value="F:sequence-specific DNA binding"/>
    <property type="evidence" value="ECO:0007669"/>
    <property type="project" value="InterPro"/>
</dbReference>
<dbReference type="CDD" id="cd17536">
    <property type="entry name" value="REC_YesN-like"/>
    <property type="match status" value="1"/>
</dbReference>
<dbReference type="PROSITE" id="PS50110">
    <property type="entry name" value="RESPONSE_REGULATORY"/>
    <property type="match status" value="1"/>
</dbReference>
<organism evidence="11 12">
    <name type="scientific">Paenibacillus thalictri</name>
    <dbReference type="NCBI Taxonomy" id="2527873"/>
    <lineage>
        <taxon>Bacteria</taxon>
        <taxon>Bacillati</taxon>
        <taxon>Bacillota</taxon>
        <taxon>Bacilli</taxon>
        <taxon>Bacillales</taxon>
        <taxon>Paenibacillaceae</taxon>
        <taxon>Paenibacillus</taxon>
    </lineage>
</organism>
<evidence type="ECO:0000256" key="2">
    <source>
        <dbReference type="ARBA" id="ARBA00022490"/>
    </source>
</evidence>
<dbReference type="OrthoDB" id="9794370at2"/>
<evidence type="ECO:0000256" key="5">
    <source>
        <dbReference type="ARBA" id="ARBA00023015"/>
    </source>
</evidence>
<sequence length="554" mass="63547">MFQLLIVDDEPFVVDDLADTLPWEEIGIGLVYKAYSGVEALEILKSNPIDVMITDIQMPELNGLELLEQVNRNWKRVKCLLLSGHAEFSYAQQAIKHHICDYLLKPIGDEEVLEKVGLVVQALQKEREESQNYQRIVKAFEENLPKLRGDFLGELLQGKVFSAKVLTEKLHSLKIAVPHNCFALMLARLEGEMLEFDFYNLSLMEFAVINIAEEIFHPGFRLWSCKDVHGYLSFMVLLPEDQANDGQWATAQGREELEHQLELMGSQLQMNVSKYLKGTVSVLLHKWGSFPQDIPKLYQDSLLSLRRRVGNQSEMLVCVTDETEQLPVQALHKLYEPPLLIHLLESGQWEVMREKLTGIVHEIRTKHADSPEYLIEAFFSIYAAFSSYAHKNGRELADMIGSEMVHVAGTGITAYRSLEVLENWIFEAARLLQQSMEHDTRSDRESAVSKIHQFVQRHLADDVSLQAIADYLNMHPVHVSRLYKLETDENLSDYVLRLKMELAASLLRSNDLKIYEIGMKLGYPNPNYFIKVFKKHYALTPQEFRLKLEGGAAK</sequence>
<feature type="modified residue" description="4-aspartylphosphate" evidence="8">
    <location>
        <position position="55"/>
    </location>
</feature>
<dbReference type="PANTHER" id="PTHR42713">
    <property type="entry name" value="HISTIDINE KINASE-RELATED"/>
    <property type="match status" value="1"/>
</dbReference>
<keyword evidence="7" id="KW-0804">Transcription</keyword>
<dbReference type="PROSITE" id="PS01124">
    <property type="entry name" value="HTH_ARAC_FAMILY_2"/>
    <property type="match status" value="1"/>
</dbReference>
<dbReference type="AlphaFoldDB" id="A0A4Q9DS08"/>
<evidence type="ECO:0000256" key="4">
    <source>
        <dbReference type="ARBA" id="ARBA00023012"/>
    </source>
</evidence>
<dbReference type="InterPro" id="IPR011006">
    <property type="entry name" value="CheY-like_superfamily"/>
</dbReference>
<reference evidence="11 12" key="1">
    <citation type="submission" date="2019-02" db="EMBL/GenBank/DDBJ databases">
        <title>Paenibacillus sp. nov., isolated from surface-sterilized tissue of Thalictrum simplex L.</title>
        <authorList>
            <person name="Tuo L."/>
        </authorList>
    </citation>
    <scope>NUCLEOTIDE SEQUENCE [LARGE SCALE GENOMIC DNA]</scope>
    <source>
        <strain evidence="11 12">N2SHLJ1</strain>
    </source>
</reference>
<dbReference type="EMBL" id="SIRE01000013">
    <property type="protein sequence ID" value="TBL76514.1"/>
    <property type="molecule type" value="Genomic_DNA"/>
</dbReference>
<dbReference type="GO" id="GO:0003700">
    <property type="term" value="F:DNA-binding transcription factor activity"/>
    <property type="evidence" value="ECO:0007669"/>
    <property type="project" value="InterPro"/>
</dbReference>
<evidence type="ECO:0000313" key="12">
    <source>
        <dbReference type="Proteomes" id="UP000293142"/>
    </source>
</evidence>
<evidence type="ECO:0000259" key="9">
    <source>
        <dbReference type="PROSITE" id="PS01124"/>
    </source>
</evidence>
<dbReference type="InterPro" id="IPR020449">
    <property type="entry name" value="Tscrpt_reg_AraC-type_HTH"/>
</dbReference>
<keyword evidence="6" id="KW-0238">DNA-binding</keyword>
<evidence type="ECO:0000256" key="1">
    <source>
        <dbReference type="ARBA" id="ARBA00004496"/>
    </source>
</evidence>
<dbReference type="Proteomes" id="UP000293142">
    <property type="component" value="Unassembled WGS sequence"/>
</dbReference>
<dbReference type="SMART" id="SM00448">
    <property type="entry name" value="REC"/>
    <property type="match status" value="1"/>
</dbReference>
<dbReference type="GO" id="GO:0005737">
    <property type="term" value="C:cytoplasm"/>
    <property type="evidence" value="ECO:0007669"/>
    <property type="project" value="UniProtKB-SubCell"/>
</dbReference>
<dbReference type="InterPro" id="IPR018060">
    <property type="entry name" value="HTH_AraC"/>
</dbReference>
<gene>
    <name evidence="11" type="ORF">EYB31_18950</name>
</gene>
<keyword evidence="4" id="KW-0902">Two-component regulatory system</keyword>
<dbReference type="PROSITE" id="PS00041">
    <property type="entry name" value="HTH_ARAC_FAMILY_1"/>
    <property type="match status" value="1"/>
</dbReference>
<evidence type="ECO:0000256" key="6">
    <source>
        <dbReference type="ARBA" id="ARBA00023125"/>
    </source>
</evidence>
<feature type="domain" description="HTH araC/xylS-type" evidence="9">
    <location>
        <begin position="449"/>
        <end position="547"/>
    </location>
</feature>
<dbReference type="SMART" id="SM00342">
    <property type="entry name" value="HTH_ARAC"/>
    <property type="match status" value="1"/>
</dbReference>
<dbReference type="Pfam" id="PF12833">
    <property type="entry name" value="HTH_18"/>
    <property type="match status" value="1"/>
</dbReference>
<dbReference type="GO" id="GO:0000160">
    <property type="term" value="P:phosphorelay signal transduction system"/>
    <property type="evidence" value="ECO:0007669"/>
    <property type="project" value="UniProtKB-KW"/>
</dbReference>
<dbReference type="SUPFAM" id="SSF52172">
    <property type="entry name" value="CheY-like"/>
    <property type="match status" value="1"/>
</dbReference>
<dbReference type="InterPro" id="IPR018062">
    <property type="entry name" value="HTH_AraC-typ_CS"/>
</dbReference>
<comment type="caution">
    <text evidence="11">The sequence shown here is derived from an EMBL/GenBank/DDBJ whole genome shotgun (WGS) entry which is preliminary data.</text>
</comment>
<dbReference type="PRINTS" id="PR00032">
    <property type="entry name" value="HTHARAC"/>
</dbReference>
<dbReference type="InterPro" id="IPR001789">
    <property type="entry name" value="Sig_transdc_resp-reg_receiver"/>
</dbReference>
<accession>A0A4Q9DS08</accession>
<evidence type="ECO:0000256" key="3">
    <source>
        <dbReference type="ARBA" id="ARBA00022553"/>
    </source>
</evidence>
<dbReference type="SUPFAM" id="SSF46689">
    <property type="entry name" value="Homeodomain-like"/>
    <property type="match status" value="1"/>
</dbReference>
<feature type="domain" description="Response regulatory" evidence="10">
    <location>
        <begin position="3"/>
        <end position="120"/>
    </location>
</feature>
<keyword evidence="2" id="KW-0963">Cytoplasm</keyword>
<keyword evidence="5" id="KW-0805">Transcription regulation</keyword>
<protein>
    <submittedName>
        <fullName evidence="11">Response regulator</fullName>
    </submittedName>
</protein>
<comment type="subcellular location">
    <subcellularLocation>
        <location evidence="1">Cytoplasm</location>
    </subcellularLocation>
</comment>
<dbReference type="InterPro" id="IPR051552">
    <property type="entry name" value="HptR"/>
</dbReference>
<evidence type="ECO:0000259" key="10">
    <source>
        <dbReference type="PROSITE" id="PS50110"/>
    </source>
</evidence>
<keyword evidence="12" id="KW-1185">Reference proteome</keyword>
<dbReference type="InterPro" id="IPR009057">
    <property type="entry name" value="Homeodomain-like_sf"/>
</dbReference>
<dbReference type="Gene3D" id="1.10.10.60">
    <property type="entry name" value="Homeodomain-like"/>
    <property type="match status" value="2"/>
</dbReference>
<keyword evidence="3 8" id="KW-0597">Phosphoprotein</keyword>
<dbReference type="Pfam" id="PF00072">
    <property type="entry name" value="Response_reg"/>
    <property type="match status" value="1"/>
</dbReference>
<evidence type="ECO:0000256" key="7">
    <source>
        <dbReference type="ARBA" id="ARBA00023163"/>
    </source>
</evidence>
<dbReference type="PANTHER" id="PTHR42713:SF3">
    <property type="entry name" value="TRANSCRIPTIONAL REGULATORY PROTEIN HPTR"/>
    <property type="match status" value="1"/>
</dbReference>
<dbReference type="Gene3D" id="3.40.50.2300">
    <property type="match status" value="1"/>
</dbReference>
<proteinExistence type="predicted"/>
<name>A0A4Q9DS08_9BACL</name>
<evidence type="ECO:0000256" key="8">
    <source>
        <dbReference type="PROSITE-ProRule" id="PRU00169"/>
    </source>
</evidence>
<evidence type="ECO:0000313" key="11">
    <source>
        <dbReference type="EMBL" id="TBL76514.1"/>
    </source>
</evidence>